<proteinExistence type="predicted"/>
<feature type="region of interest" description="Disordered" evidence="1">
    <location>
        <begin position="575"/>
        <end position="674"/>
    </location>
</feature>
<feature type="compositionally biased region" description="Polar residues" evidence="1">
    <location>
        <begin position="447"/>
        <end position="456"/>
    </location>
</feature>
<evidence type="ECO:0000256" key="1">
    <source>
        <dbReference type="SAM" id="MobiDB-lite"/>
    </source>
</evidence>
<gene>
    <name evidence="2" type="ORF">KP509_24G018500</name>
</gene>
<dbReference type="Proteomes" id="UP000825935">
    <property type="component" value="Chromosome 24"/>
</dbReference>
<name>A0A8T2RSX7_CERRI</name>
<feature type="compositionally biased region" description="Basic and acidic residues" evidence="1">
    <location>
        <begin position="349"/>
        <end position="372"/>
    </location>
</feature>
<comment type="caution">
    <text evidence="2">The sequence shown here is derived from an EMBL/GenBank/DDBJ whole genome shotgun (WGS) entry which is preliminary data.</text>
</comment>
<dbReference type="PANTHER" id="PTHR34837">
    <property type="entry name" value="OS05G0595500 PROTEIN"/>
    <property type="match status" value="1"/>
</dbReference>
<keyword evidence="3" id="KW-1185">Reference proteome</keyword>
<dbReference type="AlphaFoldDB" id="A0A8T2RSX7"/>
<feature type="region of interest" description="Disordered" evidence="1">
    <location>
        <begin position="692"/>
        <end position="721"/>
    </location>
</feature>
<protein>
    <submittedName>
        <fullName evidence="2">Uncharacterized protein</fullName>
    </submittedName>
</protein>
<dbReference type="EMBL" id="CM035429">
    <property type="protein sequence ID" value="KAH7299566.1"/>
    <property type="molecule type" value="Genomic_DNA"/>
</dbReference>
<feature type="region of interest" description="Disordered" evidence="1">
    <location>
        <begin position="136"/>
        <end position="546"/>
    </location>
</feature>
<dbReference type="PANTHER" id="PTHR34837:SF1">
    <property type="entry name" value="LOW PROTEIN: ZINC FINGER CCCH DOMAIN PROTEIN"/>
    <property type="match status" value="1"/>
</dbReference>
<feature type="compositionally biased region" description="Basic and acidic residues" evidence="1">
    <location>
        <begin position="264"/>
        <end position="340"/>
    </location>
</feature>
<feature type="compositionally biased region" description="Basic and acidic residues" evidence="1">
    <location>
        <begin position="381"/>
        <end position="446"/>
    </location>
</feature>
<feature type="compositionally biased region" description="Basic and acidic residues" evidence="1">
    <location>
        <begin position="9"/>
        <end position="115"/>
    </location>
</feature>
<evidence type="ECO:0000313" key="2">
    <source>
        <dbReference type="EMBL" id="KAH7299566.1"/>
    </source>
</evidence>
<feature type="compositionally biased region" description="Basic and acidic residues" evidence="1">
    <location>
        <begin position="181"/>
        <end position="217"/>
    </location>
</feature>
<organism evidence="2 3">
    <name type="scientific">Ceratopteris richardii</name>
    <name type="common">Triangle waterfern</name>
    <dbReference type="NCBI Taxonomy" id="49495"/>
    <lineage>
        <taxon>Eukaryota</taxon>
        <taxon>Viridiplantae</taxon>
        <taxon>Streptophyta</taxon>
        <taxon>Embryophyta</taxon>
        <taxon>Tracheophyta</taxon>
        <taxon>Polypodiopsida</taxon>
        <taxon>Polypodiidae</taxon>
        <taxon>Polypodiales</taxon>
        <taxon>Pteridineae</taxon>
        <taxon>Pteridaceae</taxon>
        <taxon>Parkerioideae</taxon>
        <taxon>Ceratopteris</taxon>
    </lineage>
</organism>
<feature type="region of interest" description="Disordered" evidence="1">
    <location>
        <begin position="1"/>
        <end position="115"/>
    </location>
</feature>
<feature type="compositionally biased region" description="Basic and acidic residues" evidence="1">
    <location>
        <begin position="136"/>
        <end position="170"/>
    </location>
</feature>
<feature type="compositionally biased region" description="Basic and acidic residues" evidence="1">
    <location>
        <begin position="702"/>
        <end position="718"/>
    </location>
</feature>
<evidence type="ECO:0000313" key="3">
    <source>
        <dbReference type="Proteomes" id="UP000825935"/>
    </source>
</evidence>
<dbReference type="OrthoDB" id="1939760at2759"/>
<feature type="compositionally biased region" description="Basic and acidic residues" evidence="1">
    <location>
        <begin position="629"/>
        <end position="640"/>
    </location>
</feature>
<accession>A0A8T2RSX7</accession>
<sequence>MNTGSSREAWARSDKEQEQRKRWDKPRGDKSFEAKAKDEKDEDSMINKEDAKNFKFKEMGKDLKEKDGRYAESKHKENRSKDSKCRDEKDRDGRLKAEGGTSEDRRLAGESLKRDLSNQLKEEKILVGFPQDDLKWDSERLKEDKMRVKGKMEENLKDDHVKAEKHREEGITNLKSKHDRRRGELEHEDASRNKEDSTIDVGSDGRARKRGEREPDYGARYSKRYGEGSLEKRHDDKEAGEKQKIDMSMRESQHVNGKQLDQLVKYEKMHDGNDREKDAWAPSERSGREKPKDEGSRHSRRRDESQERRWGATTQDERTKTNKDPYERQKHSRDEDERQRYSAFNAGKQRGERVKDERKQVERLKDDRHDDTNIPVFERLGVSKDTNRRPDAVEKESRRASLDRTYDQFGKKNKDQDEQVKVKGPRDAGDLRENKGHASAKGDRPTSKASRSTLLQDQERIFSVSGAKDAASSENVLKRSVESDIFDPSVDRDFTRVHGRQAEELLHEKSGRKSKFEPSLSSGSGSRRPRDQSWHPGIHGDQVISFLGPDEEVRSWDPKGACQDSDDERRRLYGHERVRDTSSPRAHHGRASDDFGRVSEATQLKDSAMSKRKHESFSQSAAGSIKHRRTDDVLIERSDWSHQGSQANRAPTDGPMGRSLPSNRHLGSSALLPPPPPYRPGVDNPAVMSAPGNFVEGSNARDGGRYERKTGGHSRRPEMVGPGDTWAGFGIGYPHGQGPVPGPGGLFPSFPQMGPGFLGMGQQFHGPQVFGPNGPRPMNMGFGGRFRSGDGSSCFPVHAADHGPTMGWHRYPDGNENHRPLGGLMHGWEGAGRYADDRQRFGHSDWDQFSQGITGGWDGMSEGWQNQAGNAGYDASSMHRQRDELYQARLGEDVWPGNDTGKVEPVEDNIPKSPEETVVHTASLPDKFSSKASRRFKERLQALLLHAEIDANLVDADLYKEYLSCLPSVEAKKREAVVDGHKDVAALFVDADLEFEVSRF</sequence>
<reference evidence="2" key="1">
    <citation type="submission" date="2021-08" db="EMBL/GenBank/DDBJ databases">
        <title>WGS assembly of Ceratopteris richardii.</title>
        <authorList>
            <person name="Marchant D.B."/>
            <person name="Chen G."/>
            <person name="Jenkins J."/>
            <person name="Shu S."/>
            <person name="Leebens-Mack J."/>
            <person name="Grimwood J."/>
            <person name="Schmutz J."/>
            <person name="Soltis P."/>
            <person name="Soltis D."/>
            <person name="Chen Z.-H."/>
        </authorList>
    </citation>
    <scope>NUCLEOTIDE SEQUENCE</scope>
    <source>
        <strain evidence="2">Whitten #5841</strain>
        <tissue evidence="2">Leaf</tissue>
    </source>
</reference>
<feature type="compositionally biased region" description="Basic and acidic residues" evidence="1">
    <location>
        <begin position="489"/>
        <end position="516"/>
    </location>
</feature>
<feature type="compositionally biased region" description="Basic and acidic residues" evidence="1">
    <location>
        <begin position="224"/>
        <end position="253"/>
    </location>
</feature>